<evidence type="ECO:0000256" key="2">
    <source>
        <dbReference type="ARBA" id="ARBA00022692"/>
    </source>
</evidence>
<dbReference type="GO" id="GO:0005375">
    <property type="term" value="F:copper ion transmembrane transporter activity"/>
    <property type="evidence" value="ECO:0007669"/>
    <property type="project" value="UniProtKB-UniRule"/>
</dbReference>
<keyword evidence="2 5" id="KW-0812">Transmembrane</keyword>
<reference evidence="6 7" key="1">
    <citation type="journal article" date="2018" name="Evol. Lett.">
        <title>Horizontal gene cluster transfer increased hallucinogenic mushroom diversity.</title>
        <authorList>
            <person name="Reynolds H.T."/>
            <person name="Vijayakumar V."/>
            <person name="Gluck-Thaler E."/>
            <person name="Korotkin H.B."/>
            <person name="Matheny P.B."/>
            <person name="Slot J.C."/>
        </authorList>
    </citation>
    <scope>NUCLEOTIDE SEQUENCE [LARGE SCALE GENOMIC DNA]</scope>
    <source>
        <strain evidence="6 7">SRW20</strain>
    </source>
</reference>
<proteinExistence type="inferred from homology"/>
<protein>
    <recommendedName>
        <fullName evidence="5">Copper transport protein</fullName>
    </recommendedName>
</protein>
<evidence type="ECO:0000256" key="1">
    <source>
        <dbReference type="ARBA" id="ARBA00004141"/>
    </source>
</evidence>
<evidence type="ECO:0000313" key="6">
    <source>
        <dbReference type="EMBL" id="PPQ80019.1"/>
    </source>
</evidence>
<gene>
    <name evidence="6" type="ORF">CVT26_011901</name>
</gene>
<dbReference type="InParanoid" id="A0A409WND7"/>
<keyword evidence="3 5" id="KW-1133">Transmembrane helix</keyword>
<evidence type="ECO:0000256" key="4">
    <source>
        <dbReference type="ARBA" id="ARBA00023136"/>
    </source>
</evidence>
<dbReference type="EMBL" id="NHYE01004975">
    <property type="protein sequence ID" value="PPQ80019.1"/>
    <property type="molecule type" value="Genomic_DNA"/>
</dbReference>
<accession>A0A409WND7</accession>
<dbReference type="GO" id="GO:0005886">
    <property type="term" value="C:plasma membrane"/>
    <property type="evidence" value="ECO:0007669"/>
    <property type="project" value="TreeGrafter"/>
</dbReference>
<dbReference type="PANTHER" id="PTHR12483:SF27">
    <property type="entry name" value="COPPER TRANSPORT PROTEIN CTR1"/>
    <property type="match status" value="1"/>
</dbReference>
<dbReference type="Proteomes" id="UP000284706">
    <property type="component" value="Unassembled WGS sequence"/>
</dbReference>
<evidence type="ECO:0000313" key="7">
    <source>
        <dbReference type="Proteomes" id="UP000284706"/>
    </source>
</evidence>
<keyword evidence="5" id="KW-0186">Copper</keyword>
<comment type="subcellular location">
    <subcellularLocation>
        <location evidence="1 5">Membrane</location>
        <topology evidence="1 5">Multi-pass membrane protein</topology>
    </subcellularLocation>
</comment>
<dbReference type="InterPro" id="IPR007274">
    <property type="entry name" value="Cop_transporter"/>
</dbReference>
<sequence length="173" mass="18889">MDGMAGSSTPSSNSTMMMMMVPYLHFTGGDPLYFRQWQPSSAGAIAGACIGLVFLSIFERWLVAIRRMFDSHWHDKAGLVEADVEEVAPSGEAQAAPSKKKTVALKARLRTVTPFILSHDLPRGVLYALQMLVVYLLMLAVMTFQAAFLISIVLGLGIGEILFGRVIDTEGIH</sequence>
<organism evidence="6 7">
    <name type="scientific">Gymnopilus dilepis</name>
    <dbReference type="NCBI Taxonomy" id="231916"/>
    <lineage>
        <taxon>Eukaryota</taxon>
        <taxon>Fungi</taxon>
        <taxon>Dikarya</taxon>
        <taxon>Basidiomycota</taxon>
        <taxon>Agaricomycotina</taxon>
        <taxon>Agaricomycetes</taxon>
        <taxon>Agaricomycetidae</taxon>
        <taxon>Agaricales</taxon>
        <taxon>Agaricineae</taxon>
        <taxon>Hymenogastraceae</taxon>
        <taxon>Gymnopilus</taxon>
    </lineage>
</organism>
<evidence type="ECO:0000256" key="5">
    <source>
        <dbReference type="RuleBase" id="RU367022"/>
    </source>
</evidence>
<keyword evidence="5" id="KW-0813">Transport</keyword>
<comment type="similarity">
    <text evidence="5">Belongs to the copper transporter (Ctr) (TC 1.A.56) family. SLC31A subfamily.</text>
</comment>
<evidence type="ECO:0000256" key="3">
    <source>
        <dbReference type="ARBA" id="ARBA00022989"/>
    </source>
</evidence>
<dbReference type="AlphaFoldDB" id="A0A409WND7"/>
<dbReference type="PANTHER" id="PTHR12483">
    <property type="entry name" value="SOLUTE CARRIER FAMILY 31 COPPER TRANSPORTERS"/>
    <property type="match status" value="1"/>
</dbReference>
<name>A0A409WND7_9AGAR</name>
<dbReference type="OrthoDB" id="73901at2759"/>
<dbReference type="Pfam" id="PF04145">
    <property type="entry name" value="Ctr"/>
    <property type="match status" value="1"/>
</dbReference>
<keyword evidence="5" id="KW-0187">Copper transport</keyword>
<comment type="caution">
    <text evidence="6">The sequence shown here is derived from an EMBL/GenBank/DDBJ whole genome shotgun (WGS) entry which is preliminary data.</text>
</comment>
<keyword evidence="5" id="KW-0406">Ion transport</keyword>
<feature type="transmembrane region" description="Helical" evidence="5">
    <location>
        <begin position="40"/>
        <end position="58"/>
    </location>
</feature>
<keyword evidence="4 5" id="KW-0472">Membrane</keyword>
<keyword evidence="7" id="KW-1185">Reference proteome</keyword>